<comment type="similarity">
    <text evidence="1">Belongs to the CCDC39 family.</text>
</comment>
<dbReference type="InterPro" id="IPR033290">
    <property type="entry name" value="CCDC39"/>
</dbReference>
<dbReference type="GO" id="GO:0003341">
    <property type="term" value="P:cilium movement"/>
    <property type="evidence" value="ECO:0007669"/>
    <property type="project" value="InterPro"/>
</dbReference>
<gene>
    <name evidence="7" type="ORF">COCON_G00174640</name>
</gene>
<feature type="compositionally biased region" description="Basic and acidic residues" evidence="6">
    <location>
        <begin position="773"/>
        <end position="792"/>
    </location>
</feature>
<dbReference type="Proteomes" id="UP001152803">
    <property type="component" value="Unassembled WGS sequence"/>
</dbReference>
<dbReference type="EMBL" id="JAFJMO010000013">
    <property type="protein sequence ID" value="KAJ8258452.1"/>
    <property type="molecule type" value="Genomic_DNA"/>
</dbReference>
<evidence type="ECO:0000256" key="5">
    <source>
        <dbReference type="SAM" id="Coils"/>
    </source>
</evidence>
<dbReference type="GO" id="GO:0060285">
    <property type="term" value="P:cilium-dependent cell motility"/>
    <property type="evidence" value="ECO:0007669"/>
    <property type="project" value="TreeGrafter"/>
</dbReference>
<evidence type="ECO:0000256" key="3">
    <source>
        <dbReference type="ARBA" id="ARBA00023054"/>
    </source>
</evidence>
<dbReference type="Pfam" id="PF24161">
    <property type="entry name" value="CCDC39"/>
    <property type="match status" value="1"/>
</dbReference>
<keyword evidence="8" id="KW-1185">Reference proteome</keyword>
<feature type="compositionally biased region" description="Polar residues" evidence="6">
    <location>
        <begin position="761"/>
        <end position="772"/>
    </location>
</feature>
<keyword evidence="3 5" id="KW-0175">Coiled coil</keyword>
<evidence type="ECO:0000313" key="8">
    <source>
        <dbReference type="Proteomes" id="UP001152803"/>
    </source>
</evidence>
<evidence type="ECO:0000256" key="2">
    <source>
        <dbReference type="ARBA" id="ARBA00016725"/>
    </source>
</evidence>
<organism evidence="7 8">
    <name type="scientific">Conger conger</name>
    <name type="common">Conger eel</name>
    <name type="synonym">Muraena conger</name>
    <dbReference type="NCBI Taxonomy" id="82655"/>
    <lineage>
        <taxon>Eukaryota</taxon>
        <taxon>Metazoa</taxon>
        <taxon>Chordata</taxon>
        <taxon>Craniata</taxon>
        <taxon>Vertebrata</taxon>
        <taxon>Euteleostomi</taxon>
        <taxon>Actinopterygii</taxon>
        <taxon>Neopterygii</taxon>
        <taxon>Teleostei</taxon>
        <taxon>Anguilliformes</taxon>
        <taxon>Congridae</taxon>
        <taxon>Conger</taxon>
    </lineage>
</organism>
<dbReference type="GO" id="GO:0036159">
    <property type="term" value="P:inner dynein arm assembly"/>
    <property type="evidence" value="ECO:0007669"/>
    <property type="project" value="InterPro"/>
</dbReference>
<reference evidence="7" key="1">
    <citation type="journal article" date="2023" name="Science">
        <title>Genome structures resolve the early diversification of teleost fishes.</title>
        <authorList>
            <person name="Parey E."/>
            <person name="Louis A."/>
            <person name="Montfort J."/>
            <person name="Bouchez O."/>
            <person name="Roques C."/>
            <person name="Iampietro C."/>
            <person name="Lluch J."/>
            <person name="Castinel A."/>
            <person name="Donnadieu C."/>
            <person name="Desvignes T."/>
            <person name="Floi Bucao C."/>
            <person name="Jouanno E."/>
            <person name="Wen M."/>
            <person name="Mejri S."/>
            <person name="Dirks R."/>
            <person name="Jansen H."/>
            <person name="Henkel C."/>
            <person name="Chen W.J."/>
            <person name="Zahm M."/>
            <person name="Cabau C."/>
            <person name="Klopp C."/>
            <person name="Thompson A.W."/>
            <person name="Robinson-Rechavi M."/>
            <person name="Braasch I."/>
            <person name="Lecointre G."/>
            <person name="Bobe J."/>
            <person name="Postlethwait J.H."/>
            <person name="Berthelot C."/>
            <person name="Roest Crollius H."/>
            <person name="Guiguen Y."/>
        </authorList>
    </citation>
    <scope>NUCLEOTIDE SEQUENCE</scope>
    <source>
        <strain evidence="7">Concon-B</strain>
    </source>
</reference>
<dbReference type="GO" id="GO:0005930">
    <property type="term" value="C:axoneme"/>
    <property type="evidence" value="ECO:0007669"/>
    <property type="project" value="InterPro"/>
</dbReference>
<dbReference type="OrthoDB" id="8957583at2759"/>
<protein>
    <recommendedName>
        <fullName evidence="2">Coiled-coil domain-containing protein 39</fullName>
    </recommendedName>
</protein>
<proteinExistence type="inferred from homology"/>
<feature type="compositionally biased region" description="Polar residues" evidence="6">
    <location>
        <begin position="797"/>
        <end position="820"/>
    </location>
</feature>
<feature type="region of interest" description="Disordered" evidence="6">
    <location>
        <begin position="757"/>
        <end position="844"/>
    </location>
</feature>
<feature type="compositionally biased region" description="Low complexity" evidence="6">
    <location>
        <begin position="826"/>
        <end position="844"/>
    </location>
</feature>
<accession>A0A9Q1D535</accession>
<sequence length="844" mass="95834">MVHLKNIIESLGETAESDKSELRMKYLEERAMARLKQEIAQVELETEDLGKRRNEQKKAVLRAGQKAEALQRELAEGREVLDSLRQDTVRCEEDYAVLMKCMQEDQCRTVNDLLLRIKKQSIEAKQRHEVLDKDWEKTASMESLSVVKEEVEQKRGAVKMAEETLESSRRRSAAASRLLEAVRRQAAELEAGLGERESQSTALCGECEVLRRAVDRANAEVKMAESLLAELTADTLANKDRLEKARLHSAALEEKLKTEMEVLVRGKEEAERAEQEVMKEEQANKDADARFYGRREALSQKAGELQALRREEKEQQAEVSAGRGALSTASRKQRETQSVLTRKLEAVGKQDSRMELLERRMQELGAGEDRKQELGAGEDRKQELGVGVDRERVELLKEQAAKISMDVEERRRTLRHGEQQNLEGKLRLAKREVERLAWEGQDLSCKVEDLQLATAAAERELSETAGQRPELMVREYLLAREVKEARDRLQSGKDRIVALETQRLLLAAEFKGKVSELNLRKEVVQVQIKQLRQGCQKTSVERSRQRCKVQKLQKRHEAICRVTRQREELRRRKEDLNGKLTVKRGEVTALKKELSAVRGHSAALRSAPKSKGYEQTKALERTLCEMQDKHALKTSQRKELKENIKAMNLSLDELLGEEREGLRKLFLVQDLCSEIHGQEEELSQSHKVCSELSANTCSDTANDDKTEEEEDVEDWHELQEFSQTVETLLLNAMDEYPDLRSVLQALLMKSGLTLDRPGSVWDSQQSAESVSSHCRDSPDRSSIKTPELRSRDAQPAIQAQGSPSRLANHQRDSGQGSTNACWGGDSSTPSEGRSSRSSINSRTF</sequence>
<feature type="coiled-coil region" evidence="5">
    <location>
        <begin position="25"/>
        <end position="87"/>
    </location>
</feature>
<evidence type="ECO:0000256" key="1">
    <source>
        <dbReference type="ARBA" id="ARBA00005805"/>
    </source>
</evidence>
<name>A0A9Q1D535_CONCO</name>
<evidence type="ECO:0000256" key="6">
    <source>
        <dbReference type="SAM" id="MobiDB-lite"/>
    </source>
</evidence>
<comment type="caution">
    <text evidence="7">The sequence shown here is derived from an EMBL/GenBank/DDBJ whole genome shotgun (WGS) entry which is preliminary data.</text>
</comment>
<comment type="function">
    <text evidence="4">Required for assembly of dynein regulatory complex (DRC) and inner dynein arm (IDA) complexes, which are responsible for ciliary beat regulation, thereby playing a central role in motility in cilia and flagella. Probably acts together with CCDC40 to form a molecular ruler that determines the 96 nanometer (nm) repeat length and arrangements of components in cilia and flagella. Not required for outer dynein arm complexes assembly.</text>
</comment>
<evidence type="ECO:0000313" key="7">
    <source>
        <dbReference type="EMBL" id="KAJ8258452.1"/>
    </source>
</evidence>
<evidence type="ECO:0000256" key="4">
    <source>
        <dbReference type="ARBA" id="ARBA00045182"/>
    </source>
</evidence>
<dbReference type="AlphaFoldDB" id="A0A9Q1D535"/>
<dbReference type="PANTHER" id="PTHR18962:SF0">
    <property type="entry name" value="COILED-COIL DOMAIN-CONTAINING PROTEIN 39"/>
    <property type="match status" value="1"/>
</dbReference>
<dbReference type="PANTHER" id="PTHR18962">
    <property type="entry name" value="COILED-COIL DOMAIN-CONTAINING PROTEIN 39"/>
    <property type="match status" value="1"/>
</dbReference>
<feature type="region of interest" description="Disordered" evidence="6">
    <location>
        <begin position="309"/>
        <end position="343"/>
    </location>
</feature>